<evidence type="ECO:0000256" key="1">
    <source>
        <dbReference type="SAM" id="Phobius"/>
    </source>
</evidence>
<evidence type="ECO:0000313" key="3">
    <source>
        <dbReference type="Proteomes" id="UP000282613"/>
    </source>
</evidence>
<feature type="transmembrane region" description="Helical" evidence="1">
    <location>
        <begin position="48"/>
        <end position="68"/>
    </location>
</feature>
<dbReference type="WBParaSite" id="TASK_0000489901-mRNA-1">
    <property type="protein sequence ID" value="TASK_0000489901-mRNA-1"/>
    <property type="gene ID" value="TASK_0000489901"/>
</dbReference>
<name>A0A0R3W4F4_TAEAS</name>
<keyword evidence="1" id="KW-1133">Transmembrane helix</keyword>
<dbReference type="Proteomes" id="UP000282613">
    <property type="component" value="Unassembled WGS sequence"/>
</dbReference>
<evidence type="ECO:0000313" key="4">
    <source>
        <dbReference type="WBParaSite" id="TASK_0000489901-mRNA-1"/>
    </source>
</evidence>
<feature type="transmembrane region" description="Helical" evidence="1">
    <location>
        <begin position="80"/>
        <end position="101"/>
    </location>
</feature>
<accession>A0A0R3W4F4</accession>
<gene>
    <name evidence="2" type="ORF">TASK_LOCUS4900</name>
</gene>
<evidence type="ECO:0000313" key="2">
    <source>
        <dbReference type="EMBL" id="VDK34187.1"/>
    </source>
</evidence>
<reference evidence="4" key="1">
    <citation type="submission" date="2017-02" db="UniProtKB">
        <authorList>
            <consortium name="WormBaseParasite"/>
        </authorList>
    </citation>
    <scope>IDENTIFICATION</scope>
</reference>
<dbReference type="EMBL" id="UYRS01018378">
    <property type="protein sequence ID" value="VDK34187.1"/>
    <property type="molecule type" value="Genomic_DNA"/>
</dbReference>
<organism evidence="4">
    <name type="scientific">Taenia asiatica</name>
    <name type="common">Asian tapeworm</name>
    <dbReference type="NCBI Taxonomy" id="60517"/>
    <lineage>
        <taxon>Eukaryota</taxon>
        <taxon>Metazoa</taxon>
        <taxon>Spiralia</taxon>
        <taxon>Lophotrochozoa</taxon>
        <taxon>Platyhelminthes</taxon>
        <taxon>Cestoda</taxon>
        <taxon>Eucestoda</taxon>
        <taxon>Cyclophyllidea</taxon>
        <taxon>Taeniidae</taxon>
        <taxon>Taenia</taxon>
    </lineage>
</organism>
<keyword evidence="1" id="KW-0812">Transmembrane</keyword>
<keyword evidence="3" id="KW-1185">Reference proteome</keyword>
<proteinExistence type="predicted"/>
<sequence length="226" mass="25095">MNGCGCDMYIYAPYLQSKFTDLSPQTTVMSGDTVPAWAEIKVKVKPPLLSLLVYLIIGHILGGIFFSWRSHSLITSCHVFISIVIVLAWLHTTICEVVVLVSRPLGVQCSCRYLSGRWRRSSLIPTRRIRTIHLLDRVTNASVSSHLFLELRRSSSLLPTTSTVTDETANAMLRLQPLFSVPADDNGDEKGKAASPPLCCLPLQSLVTVYRLMHAILFCETVPCAF</sequence>
<keyword evidence="1" id="KW-0472">Membrane</keyword>
<dbReference type="OrthoDB" id="6265463at2759"/>
<dbReference type="AlphaFoldDB" id="A0A0R3W4F4"/>
<protein>
    <submittedName>
        <fullName evidence="4">Pecanex-like protein</fullName>
    </submittedName>
</protein>
<reference evidence="2 3" key="2">
    <citation type="submission" date="2018-11" db="EMBL/GenBank/DDBJ databases">
        <authorList>
            <consortium name="Pathogen Informatics"/>
        </authorList>
    </citation>
    <scope>NUCLEOTIDE SEQUENCE [LARGE SCALE GENOMIC DNA]</scope>
</reference>